<evidence type="ECO:0000256" key="2">
    <source>
        <dbReference type="ARBA" id="ARBA00022490"/>
    </source>
</evidence>
<dbReference type="Gene3D" id="1.10.3890.10">
    <property type="entry name" value="HflD-like"/>
    <property type="match status" value="1"/>
</dbReference>
<dbReference type="NCBIfam" id="NF001246">
    <property type="entry name" value="PRK00218.1-2"/>
    <property type="match status" value="1"/>
</dbReference>
<dbReference type="KEGG" id="dtx:ATSB10_06530"/>
<dbReference type="Pfam" id="PF04356">
    <property type="entry name" value="DUF489"/>
    <property type="match status" value="1"/>
</dbReference>
<dbReference type="PANTHER" id="PTHR38100:SF1">
    <property type="entry name" value="HIGH FREQUENCY LYSOGENIZATION PROTEIN HFLD"/>
    <property type="match status" value="1"/>
</dbReference>
<proteinExistence type="inferred from homology"/>
<dbReference type="AlphaFoldDB" id="A0A160MYW7"/>
<evidence type="ECO:0000256" key="1">
    <source>
        <dbReference type="ARBA" id="ARBA00022475"/>
    </source>
</evidence>
<accession>A0A160MYW7</accession>
<dbReference type="PANTHER" id="PTHR38100">
    <property type="entry name" value="HIGH FREQUENCY LYSOGENIZATION PROTEIN HFLD"/>
    <property type="match status" value="1"/>
</dbReference>
<protein>
    <recommendedName>
        <fullName evidence="4">High frequency lysogenization protein HflD homolog</fullName>
    </recommendedName>
</protein>
<dbReference type="InterPro" id="IPR035932">
    <property type="entry name" value="HflD-like_sf"/>
</dbReference>
<keyword evidence="3 4" id="KW-0472">Membrane</keyword>
<organism evidence="5 6">
    <name type="scientific">Dyella thiooxydans</name>
    <dbReference type="NCBI Taxonomy" id="445710"/>
    <lineage>
        <taxon>Bacteria</taxon>
        <taxon>Pseudomonadati</taxon>
        <taxon>Pseudomonadota</taxon>
        <taxon>Gammaproteobacteria</taxon>
        <taxon>Lysobacterales</taxon>
        <taxon>Rhodanobacteraceae</taxon>
        <taxon>Dyella</taxon>
    </lineage>
</organism>
<keyword evidence="1 4" id="KW-1003">Cell membrane</keyword>
<dbReference type="PATRIC" id="fig|445710.3.peg.647"/>
<dbReference type="GO" id="GO:0005886">
    <property type="term" value="C:plasma membrane"/>
    <property type="evidence" value="ECO:0007669"/>
    <property type="project" value="UniProtKB-SubCell"/>
</dbReference>
<evidence type="ECO:0000313" key="6">
    <source>
        <dbReference type="Proteomes" id="UP000077255"/>
    </source>
</evidence>
<comment type="similarity">
    <text evidence="4">Belongs to the HflD family.</text>
</comment>
<sequence length="214" mass="23590">MVPSLFAMNEERVLALAGLFQATSLAQQLANQGRCDEAAFETSVDSVFRIDADSVVGVYGRTSALRLGLRTLIAQLEDSSSDMAVTRMAITVMRLERTLARHGNLRNDLQQGLLAAQRQIDHFGRYSPQVIGRLAALYVSTLSTLKPRVMVTGNPQMLRQEAIVERVRTSLLAAVRSAVLWRQVGGRQWQLLLHRKQCAMLARGLLTGSTLDNG</sequence>
<keyword evidence="6" id="KW-1185">Reference proteome</keyword>
<dbReference type="GO" id="GO:0005737">
    <property type="term" value="C:cytoplasm"/>
    <property type="evidence" value="ECO:0007669"/>
    <property type="project" value="UniProtKB-SubCell"/>
</dbReference>
<dbReference type="SUPFAM" id="SSF101322">
    <property type="entry name" value="YcfC-like"/>
    <property type="match status" value="1"/>
</dbReference>
<dbReference type="InterPro" id="IPR007451">
    <property type="entry name" value="HflD"/>
</dbReference>
<name>A0A160MYW7_9GAMM</name>
<comment type="subcellular location">
    <subcellularLocation>
        <location evidence="4">Cytoplasm</location>
    </subcellularLocation>
    <subcellularLocation>
        <location evidence="4">Cell membrane</location>
        <topology evidence="4">Peripheral membrane protein</topology>
        <orientation evidence="4">Cytoplasmic side</orientation>
    </subcellularLocation>
</comment>
<evidence type="ECO:0000256" key="3">
    <source>
        <dbReference type="ARBA" id="ARBA00023136"/>
    </source>
</evidence>
<keyword evidence="2 4" id="KW-0963">Cytoplasm</keyword>
<reference evidence="5 6" key="1">
    <citation type="submission" date="2016-02" db="EMBL/GenBank/DDBJ databases">
        <title>Complete genome sequencing and analysis of ATSB10, Dyella thiooxydans isolated from rhizosphere soil of sunflower (Helianthus annuus L.).</title>
        <authorList>
            <person name="Lee Y."/>
            <person name="Hwangbo K."/>
            <person name="Chung H."/>
            <person name="Yoo J."/>
            <person name="Kim K.Y."/>
            <person name="Sa T.M."/>
            <person name="Um Y."/>
            <person name="Madhaiyan M."/>
        </authorList>
    </citation>
    <scope>NUCLEOTIDE SEQUENCE [LARGE SCALE GENOMIC DNA]</scope>
    <source>
        <strain evidence="5 6">ATSB10</strain>
    </source>
</reference>
<dbReference type="HAMAP" id="MF_00695">
    <property type="entry name" value="HflD_protein"/>
    <property type="match status" value="1"/>
</dbReference>
<dbReference type="Proteomes" id="UP000077255">
    <property type="component" value="Chromosome"/>
</dbReference>
<evidence type="ECO:0000313" key="5">
    <source>
        <dbReference type="EMBL" id="AND68107.1"/>
    </source>
</evidence>
<dbReference type="EMBL" id="CP014841">
    <property type="protein sequence ID" value="AND68107.1"/>
    <property type="molecule type" value="Genomic_DNA"/>
</dbReference>
<dbReference type="STRING" id="445710.ATSB10_06530"/>
<gene>
    <name evidence="4" type="primary">hflD</name>
    <name evidence="5" type="ORF">ATSB10_06530</name>
</gene>
<evidence type="ECO:0000256" key="4">
    <source>
        <dbReference type="HAMAP-Rule" id="MF_00695"/>
    </source>
</evidence>